<feature type="non-terminal residue" evidence="1">
    <location>
        <position position="1"/>
    </location>
</feature>
<evidence type="ECO:0008006" key="3">
    <source>
        <dbReference type="Google" id="ProtNLM"/>
    </source>
</evidence>
<protein>
    <recommendedName>
        <fullName evidence="3">Interferon gamma</fullName>
    </recommendedName>
</protein>
<comment type="caution">
    <text evidence="1">The sequence shown here is derived from an EMBL/GenBank/DDBJ whole genome shotgun (WGS) entry which is preliminary data.</text>
</comment>
<organism evidence="1 2">
    <name type="scientific">Pristionchus fissidentatus</name>
    <dbReference type="NCBI Taxonomy" id="1538716"/>
    <lineage>
        <taxon>Eukaryota</taxon>
        <taxon>Metazoa</taxon>
        <taxon>Ecdysozoa</taxon>
        <taxon>Nematoda</taxon>
        <taxon>Chromadorea</taxon>
        <taxon>Rhabditida</taxon>
        <taxon>Rhabditina</taxon>
        <taxon>Diplogasteromorpha</taxon>
        <taxon>Diplogasteroidea</taxon>
        <taxon>Neodiplogasteridae</taxon>
        <taxon>Pristionchus</taxon>
    </lineage>
</organism>
<keyword evidence="2" id="KW-1185">Reference proteome</keyword>
<accession>A0AAV5WZ83</accession>
<name>A0AAV5WZ83_9BILA</name>
<dbReference type="Proteomes" id="UP001432322">
    <property type="component" value="Unassembled WGS sequence"/>
</dbReference>
<reference evidence="1" key="1">
    <citation type="submission" date="2023-10" db="EMBL/GenBank/DDBJ databases">
        <title>Genome assembly of Pristionchus species.</title>
        <authorList>
            <person name="Yoshida K."/>
            <person name="Sommer R.J."/>
        </authorList>
    </citation>
    <scope>NUCLEOTIDE SEQUENCE</scope>
    <source>
        <strain evidence="1">RS5133</strain>
    </source>
</reference>
<dbReference type="EMBL" id="BTSY01000256">
    <property type="protein sequence ID" value="GMT37756.1"/>
    <property type="molecule type" value="Genomic_DNA"/>
</dbReference>
<evidence type="ECO:0000313" key="1">
    <source>
        <dbReference type="EMBL" id="GMT37756.1"/>
    </source>
</evidence>
<sequence>ISSHLSDMADLTTEFIDNWRKQASDITDDDGMRTVLSRSFDVLKNLCKEDWDASSLEYQLESMVVERGIAMKYDNKRNAHLRDFFYGLSESIQKTAPNCSLADRKEAQLLKSLKKEYTKARMKLKTSR</sequence>
<evidence type="ECO:0000313" key="2">
    <source>
        <dbReference type="Proteomes" id="UP001432322"/>
    </source>
</evidence>
<proteinExistence type="predicted"/>
<gene>
    <name evidence="1" type="ORF">PFISCL1PPCAC_29053</name>
</gene>
<dbReference type="AlphaFoldDB" id="A0AAV5WZ83"/>